<dbReference type="Pfam" id="PF00903">
    <property type="entry name" value="Glyoxalase"/>
    <property type="match status" value="1"/>
</dbReference>
<dbReference type="SUPFAM" id="SSF54593">
    <property type="entry name" value="Glyoxalase/Bleomycin resistance protein/Dihydroxybiphenyl dioxygenase"/>
    <property type="match status" value="1"/>
</dbReference>
<feature type="domain" description="VOC" evidence="1">
    <location>
        <begin position="2"/>
        <end position="128"/>
    </location>
</feature>
<dbReference type="RefSeq" id="WP_345421175.1">
    <property type="nucleotide sequence ID" value="NZ_BAABHO010000047.1"/>
</dbReference>
<dbReference type="EMBL" id="BAABHO010000047">
    <property type="protein sequence ID" value="GAA4804048.1"/>
    <property type="molecule type" value="Genomic_DNA"/>
</dbReference>
<proteinExistence type="predicted"/>
<evidence type="ECO:0000313" key="2">
    <source>
        <dbReference type="EMBL" id="GAA4804048.1"/>
    </source>
</evidence>
<dbReference type="InterPro" id="IPR029068">
    <property type="entry name" value="Glyas_Bleomycin-R_OHBP_Dase"/>
</dbReference>
<gene>
    <name evidence="2" type="ORF">GCM10023200_46680</name>
</gene>
<dbReference type="PROSITE" id="PS51819">
    <property type="entry name" value="VOC"/>
    <property type="match status" value="1"/>
</dbReference>
<evidence type="ECO:0000313" key="3">
    <source>
        <dbReference type="Proteomes" id="UP001500928"/>
    </source>
</evidence>
<reference evidence="3" key="1">
    <citation type="journal article" date="2019" name="Int. J. Syst. Evol. Microbiol.">
        <title>The Global Catalogue of Microorganisms (GCM) 10K type strain sequencing project: providing services to taxonomists for standard genome sequencing and annotation.</title>
        <authorList>
            <consortium name="The Broad Institute Genomics Platform"/>
            <consortium name="The Broad Institute Genome Sequencing Center for Infectious Disease"/>
            <person name="Wu L."/>
            <person name="Ma J."/>
        </authorList>
    </citation>
    <scope>NUCLEOTIDE SEQUENCE [LARGE SCALE GENOMIC DNA]</scope>
    <source>
        <strain evidence="3">JCM 17979</strain>
    </source>
</reference>
<protein>
    <submittedName>
        <fullName evidence="2">VOC family protein</fullName>
    </submittedName>
</protein>
<sequence length="144" mass="14915">MKLSSVRVATDDVATLAAFYARITGTTPVGASDYTELATSGATLALCSREALVAASPGAAGSGRVAAAPTDSSVILEFEVDDLDAVREHLRDGGGVREWVQEPTDQPWGNRSMLLRDPDGNLVNVFTPIAGADRGWPSQAPSGG</sequence>
<comment type="caution">
    <text evidence="2">The sequence shown here is derived from an EMBL/GenBank/DDBJ whole genome shotgun (WGS) entry which is preliminary data.</text>
</comment>
<name>A0ABP9C2I4_9PSEU</name>
<accession>A0ABP9C2I4</accession>
<dbReference type="Proteomes" id="UP001500928">
    <property type="component" value="Unassembled WGS sequence"/>
</dbReference>
<evidence type="ECO:0000259" key="1">
    <source>
        <dbReference type="PROSITE" id="PS51819"/>
    </source>
</evidence>
<keyword evidence="3" id="KW-1185">Reference proteome</keyword>
<organism evidence="2 3">
    <name type="scientific">Actinomycetospora chlora</name>
    <dbReference type="NCBI Taxonomy" id="663608"/>
    <lineage>
        <taxon>Bacteria</taxon>
        <taxon>Bacillati</taxon>
        <taxon>Actinomycetota</taxon>
        <taxon>Actinomycetes</taxon>
        <taxon>Pseudonocardiales</taxon>
        <taxon>Pseudonocardiaceae</taxon>
        <taxon>Actinomycetospora</taxon>
    </lineage>
</organism>
<dbReference type="InterPro" id="IPR004360">
    <property type="entry name" value="Glyas_Fos-R_dOase_dom"/>
</dbReference>
<dbReference type="InterPro" id="IPR037523">
    <property type="entry name" value="VOC_core"/>
</dbReference>
<dbReference type="Gene3D" id="3.10.180.10">
    <property type="entry name" value="2,3-Dihydroxybiphenyl 1,2-Dioxygenase, domain 1"/>
    <property type="match status" value="1"/>
</dbReference>